<keyword evidence="1" id="KW-0472">Membrane</keyword>
<sequence>MPVILLFLPLGVIVGLAIRRRVSDQAFRLLFRRALVTLTVVRGCLAGWVFPGVLSTIGVIAVVAGSEVLCAYVLARAGPCGHRPVAGFAAHSNTGYWSLPLAVVLFGPAGVTFVSVYEMLAAPRVAPSIRRLQRQAPTRTSAAERTTDLSPVAAGLLGLGARTVVPPSPGAARVLLPLAVVGGAIGAVSFGLSIPARRPVARYLTPASAVVALRAVLLPAPLVVLALMGLYVPAVAWVGGDRSGPVQHGGAGPAVRVRHRLRHDRRRSVLPRLRAHGARRRAGLAGPAIAVASCRRSVPA</sequence>
<feature type="transmembrane region" description="Helical" evidence="1">
    <location>
        <begin position="57"/>
        <end position="75"/>
    </location>
</feature>
<feature type="transmembrane region" description="Helical" evidence="1">
    <location>
        <begin position="174"/>
        <end position="196"/>
    </location>
</feature>
<protein>
    <submittedName>
        <fullName evidence="2">Uncharacterized protein</fullName>
    </submittedName>
</protein>
<feature type="transmembrane region" description="Helical" evidence="1">
    <location>
        <begin position="216"/>
        <end position="238"/>
    </location>
</feature>
<gene>
    <name evidence="2" type="ORF">Pme01_52720</name>
</gene>
<comment type="caution">
    <text evidence="2">The sequence shown here is derived from an EMBL/GenBank/DDBJ whole genome shotgun (WGS) entry which is preliminary data.</text>
</comment>
<feature type="transmembrane region" description="Helical" evidence="1">
    <location>
        <begin position="29"/>
        <end position="50"/>
    </location>
</feature>
<keyword evidence="1" id="KW-1133">Transmembrane helix</keyword>
<feature type="transmembrane region" description="Helical" evidence="1">
    <location>
        <begin position="95"/>
        <end position="120"/>
    </location>
</feature>
<dbReference type="AlphaFoldDB" id="A0A8J3TEJ0"/>
<evidence type="ECO:0000313" key="3">
    <source>
        <dbReference type="Proteomes" id="UP000599074"/>
    </source>
</evidence>
<accession>A0A8J3TEJ0</accession>
<organism evidence="2 3">
    <name type="scientific">Planosporangium mesophilum</name>
    <dbReference type="NCBI Taxonomy" id="689768"/>
    <lineage>
        <taxon>Bacteria</taxon>
        <taxon>Bacillati</taxon>
        <taxon>Actinomycetota</taxon>
        <taxon>Actinomycetes</taxon>
        <taxon>Micromonosporales</taxon>
        <taxon>Micromonosporaceae</taxon>
        <taxon>Planosporangium</taxon>
    </lineage>
</organism>
<evidence type="ECO:0000256" key="1">
    <source>
        <dbReference type="SAM" id="Phobius"/>
    </source>
</evidence>
<dbReference type="EMBL" id="BOON01000055">
    <property type="protein sequence ID" value="GII25675.1"/>
    <property type="molecule type" value="Genomic_DNA"/>
</dbReference>
<proteinExistence type="predicted"/>
<name>A0A8J3TEJ0_9ACTN</name>
<keyword evidence="1" id="KW-0812">Transmembrane</keyword>
<keyword evidence="3" id="KW-1185">Reference proteome</keyword>
<reference evidence="2" key="1">
    <citation type="submission" date="2021-01" db="EMBL/GenBank/DDBJ databases">
        <title>Whole genome shotgun sequence of Planosporangium mesophilum NBRC 109066.</title>
        <authorList>
            <person name="Komaki H."/>
            <person name="Tamura T."/>
        </authorList>
    </citation>
    <scope>NUCLEOTIDE SEQUENCE</scope>
    <source>
        <strain evidence="2">NBRC 109066</strain>
    </source>
</reference>
<dbReference type="Proteomes" id="UP000599074">
    <property type="component" value="Unassembled WGS sequence"/>
</dbReference>
<evidence type="ECO:0000313" key="2">
    <source>
        <dbReference type="EMBL" id="GII25675.1"/>
    </source>
</evidence>